<protein>
    <submittedName>
        <fullName evidence="1">Translation repressor RelB</fullName>
    </submittedName>
    <submittedName>
        <fullName evidence="2">Type II toxin-antitoxin system RelB/DinJ family antitoxin</fullName>
    </submittedName>
</protein>
<evidence type="ECO:0000313" key="3">
    <source>
        <dbReference type="Proteomes" id="UP000216057"/>
    </source>
</evidence>
<evidence type="ECO:0000313" key="2">
    <source>
        <dbReference type="EMBL" id="QOL31124.1"/>
    </source>
</evidence>
<reference evidence="2 4" key="2">
    <citation type="submission" date="2020-10" db="EMBL/GenBank/DDBJ databases">
        <title>Genome sequencing of Bifidobacterium eulemuris_DSMZ_100216.</title>
        <authorList>
            <person name="Kim J."/>
        </authorList>
    </citation>
    <scope>NUCLEOTIDE SEQUENCE [LARGE SCALE GENOMIC DNA]</scope>
    <source>
        <strain evidence="2 4">DSM 100216</strain>
    </source>
</reference>
<evidence type="ECO:0000313" key="4">
    <source>
        <dbReference type="Proteomes" id="UP000593943"/>
    </source>
</evidence>
<dbReference type="Gene3D" id="1.10.1220.10">
    <property type="entry name" value="Met repressor-like"/>
    <property type="match status" value="1"/>
</dbReference>
<evidence type="ECO:0000313" key="1">
    <source>
        <dbReference type="EMBL" id="OZG69390.1"/>
    </source>
</evidence>
<gene>
    <name evidence="2" type="ORF">BE0216_00585</name>
    <name evidence="1" type="ORF">BEUL_0796</name>
</gene>
<dbReference type="NCBIfam" id="TIGR02384">
    <property type="entry name" value="RelB_DinJ"/>
    <property type="match status" value="1"/>
</dbReference>
<dbReference type="InterPro" id="IPR013321">
    <property type="entry name" value="Arc_rbn_hlx_hlx"/>
</dbReference>
<dbReference type="RefSeq" id="WP_094636380.1">
    <property type="nucleotide sequence ID" value="NZ_CP062938.1"/>
</dbReference>
<dbReference type="Pfam" id="PF04221">
    <property type="entry name" value="RelB"/>
    <property type="match status" value="1"/>
</dbReference>
<dbReference type="OrthoDB" id="9804867at2"/>
<sequence>MAKVIVNVDDAVKVEASRLYESMGLNLSTAVNMFLRQSIVDNGLPFTPKAAQRPFTRDTDGYPIVKFNMDDPRIVTPKVVNGGVVLPEGWDDDDD</sequence>
<dbReference type="EMBL" id="MWWZ01000004">
    <property type="protein sequence ID" value="OZG69390.1"/>
    <property type="molecule type" value="Genomic_DNA"/>
</dbReference>
<dbReference type="InterPro" id="IPR007337">
    <property type="entry name" value="RelB/DinJ"/>
</dbReference>
<dbReference type="KEGG" id="beu:BE0216_00585"/>
<accession>A0A261GDA0</accession>
<reference evidence="1 3" key="1">
    <citation type="journal article" date="2017" name="BMC Genomics">
        <title>Comparative genomic and phylogenomic analyses of the Bifidobacteriaceae family.</title>
        <authorList>
            <person name="Lugli G.A."/>
            <person name="Milani C."/>
            <person name="Turroni F."/>
            <person name="Duranti S."/>
            <person name="Mancabelli L."/>
            <person name="Mangifesta M."/>
            <person name="Ferrario C."/>
            <person name="Modesto M."/>
            <person name="Mattarelli P."/>
            <person name="Jiri K."/>
            <person name="van Sinderen D."/>
            <person name="Ventura M."/>
        </authorList>
    </citation>
    <scope>NUCLEOTIDE SEQUENCE [LARGE SCALE GENOMIC DNA]</scope>
    <source>
        <strain evidence="1 3">DSM 100216</strain>
    </source>
</reference>
<organism evidence="1 3">
    <name type="scientific">Bifidobacterium eulemuris</name>
    <dbReference type="NCBI Taxonomy" id="1765219"/>
    <lineage>
        <taxon>Bacteria</taxon>
        <taxon>Bacillati</taxon>
        <taxon>Actinomycetota</taxon>
        <taxon>Actinomycetes</taxon>
        <taxon>Bifidobacteriales</taxon>
        <taxon>Bifidobacteriaceae</taxon>
        <taxon>Bifidobacterium</taxon>
    </lineage>
</organism>
<name>A0A261GDA0_9BIFI</name>
<dbReference type="Proteomes" id="UP000593943">
    <property type="component" value="Chromosome"/>
</dbReference>
<dbReference type="AlphaFoldDB" id="A0A261GDA0"/>
<keyword evidence="4" id="KW-1185">Reference proteome</keyword>
<dbReference type="GO" id="GO:0006355">
    <property type="term" value="P:regulation of DNA-templated transcription"/>
    <property type="evidence" value="ECO:0007669"/>
    <property type="project" value="InterPro"/>
</dbReference>
<proteinExistence type="predicted"/>
<dbReference type="Proteomes" id="UP000216057">
    <property type="component" value="Unassembled WGS sequence"/>
</dbReference>
<dbReference type="EMBL" id="CP062938">
    <property type="protein sequence ID" value="QOL31124.1"/>
    <property type="molecule type" value="Genomic_DNA"/>
</dbReference>